<dbReference type="EMBL" id="VWSH01000003">
    <property type="protein sequence ID" value="KAA5533730.1"/>
    <property type="molecule type" value="Genomic_DNA"/>
</dbReference>
<accession>A0A5M6CH29</accession>
<dbReference type="Proteomes" id="UP000323632">
    <property type="component" value="Unassembled WGS sequence"/>
</dbReference>
<evidence type="ECO:0000313" key="1">
    <source>
        <dbReference type="EMBL" id="KAA5533730.1"/>
    </source>
</evidence>
<dbReference type="AlphaFoldDB" id="A0A5M6CH29"/>
<protein>
    <submittedName>
        <fullName evidence="1">Uncharacterized protein</fullName>
    </submittedName>
</protein>
<dbReference type="RefSeq" id="WP_150033476.1">
    <property type="nucleotide sequence ID" value="NZ_VWSH01000003.1"/>
</dbReference>
<proteinExistence type="predicted"/>
<evidence type="ECO:0000313" key="2">
    <source>
        <dbReference type="Proteomes" id="UP000323632"/>
    </source>
</evidence>
<keyword evidence="2" id="KW-1185">Reference proteome</keyword>
<comment type="caution">
    <text evidence="1">The sequence shown here is derived from an EMBL/GenBank/DDBJ whole genome shotgun (WGS) entry which is preliminary data.</text>
</comment>
<name>A0A5M6CH29_9BACT</name>
<reference evidence="1 2" key="1">
    <citation type="submission" date="2019-09" db="EMBL/GenBank/DDBJ databases">
        <title>Genome sequence and assembly of Taibaiella sp.</title>
        <authorList>
            <person name="Chhetri G."/>
        </authorList>
    </citation>
    <scope>NUCLEOTIDE SEQUENCE [LARGE SCALE GENOMIC DNA]</scope>
    <source>
        <strain evidence="1 2">KVB11</strain>
    </source>
</reference>
<sequence>MLPKDLELMQTFMAFIKDAQTRSGTTFVFESFQLAQGNEANMKATGKIFIEASNKSPDIPLAMEWDLSGNALMIGKQFDLVCEDSFHDIE</sequence>
<gene>
    <name evidence="1" type="ORF">F0919_14455</name>
</gene>
<organism evidence="1 2">
    <name type="scientific">Taibaiella lutea</name>
    <dbReference type="NCBI Taxonomy" id="2608001"/>
    <lineage>
        <taxon>Bacteria</taxon>
        <taxon>Pseudomonadati</taxon>
        <taxon>Bacteroidota</taxon>
        <taxon>Chitinophagia</taxon>
        <taxon>Chitinophagales</taxon>
        <taxon>Chitinophagaceae</taxon>
        <taxon>Taibaiella</taxon>
    </lineage>
</organism>